<comment type="caution">
    <text evidence="2">The sequence shown here is derived from an EMBL/GenBank/DDBJ whole genome shotgun (WGS) entry which is preliminary data.</text>
</comment>
<sequence length="66" mass="6867">MNEEFTPRRPGPGPVTALRTPYQTPAVDRTSAGNHGQRDDANGVEPNLPILPLLGLAGSAIGSLFG</sequence>
<feature type="region of interest" description="Disordered" evidence="1">
    <location>
        <begin position="1"/>
        <end position="48"/>
    </location>
</feature>
<evidence type="ECO:0000313" key="3">
    <source>
        <dbReference type="Proteomes" id="UP000584670"/>
    </source>
</evidence>
<accession>A0A7X1IXQ1</accession>
<protein>
    <submittedName>
        <fullName evidence="2">Uncharacterized protein</fullName>
    </submittedName>
</protein>
<organism evidence="2 3">
    <name type="scientific">Streptomyces cupreus</name>
    <dbReference type="NCBI Taxonomy" id="2759956"/>
    <lineage>
        <taxon>Bacteria</taxon>
        <taxon>Bacillati</taxon>
        <taxon>Actinomycetota</taxon>
        <taxon>Actinomycetes</taxon>
        <taxon>Kitasatosporales</taxon>
        <taxon>Streptomycetaceae</taxon>
        <taxon>Streptomyces</taxon>
    </lineage>
</organism>
<reference evidence="2 3" key="1">
    <citation type="submission" date="2020-08" db="EMBL/GenBank/DDBJ databases">
        <title>Streptomyces sp. PSKA01 genome sequencing and assembly.</title>
        <authorList>
            <person name="Mandal S."/>
            <person name="Maiti P.K."/>
            <person name="Das P."/>
        </authorList>
    </citation>
    <scope>NUCLEOTIDE SEQUENCE [LARGE SCALE GENOMIC DNA]</scope>
    <source>
        <strain evidence="2 3">PSKA01</strain>
    </source>
</reference>
<gene>
    <name evidence="2" type="ORF">H4N64_01685</name>
</gene>
<name>A0A7X1IXQ1_9ACTN</name>
<proteinExistence type="predicted"/>
<dbReference type="Proteomes" id="UP000584670">
    <property type="component" value="Unassembled WGS sequence"/>
</dbReference>
<evidence type="ECO:0000313" key="2">
    <source>
        <dbReference type="EMBL" id="MBC2900329.1"/>
    </source>
</evidence>
<evidence type="ECO:0000256" key="1">
    <source>
        <dbReference type="SAM" id="MobiDB-lite"/>
    </source>
</evidence>
<dbReference type="EMBL" id="JACMSF010000001">
    <property type="protein sequence ID" value="MBC2900329.1"/>
    <property type="molecule type" value="Genomic_DNA"/>
</dbReference>
<dbReference type="AlphaFoldDB" id="A0A7X1IXQ1"/>
<dbReference type="RefSeq" id="WP_186280178.1">
    <property type="nucleotide sequence ID" value="NZ_JACMSF010000001.1"/>
</dbReference>
<keyword evidence="3" id="KW-1185">Reference proteome</keyword>